<dbReference type="EMBL" id="CP104377">
    <property type="protein sequence ID" value="UXC20031.1"/>
    <property type="molecule type" value="Genomic_DNA"/>
</dbReference>
<dbReference type="GO" id="GO:0004519">
    <property type="term" value="F:endonuclease activity"/>
    <property type="evidence" value="ECO:0007669"/>
    <property type="project" value="UniProtKB-KW"/>
</dbReference>
<dbReference type="RefSeq" id="WP_182342630.1">
    <property type="nucleotide sequence ID" value="NZ_CP104377.1"/>
</dbReference>
<dbReference type="CDD" id="cd00085">
    <property type="entry name" value="HNHc"/>
    <property type="match status" value="1"/>
</dbReference>
<dbReference type="Pfam" id="PF01844">
    <property type="entry name" value="HNH"/>
    <property type="match status" value="1"/>
</dbReference>
<dbReference type="Gene3D" id="1.10.30.50">
    <property type="match status" value="1"/>
</dbReference>
<sequence>MTVGTHKTAEVSYQGITLDQCIAREGRAVDALKTFARDNSDLLLAIWGWGDGGGGGILEILAQELGAQTALEKAASRPKPAYAKVVIRPALRTQVFERDAYRCVTCGTHKNLTCDHKHPESKGGATTLENLQTMCKSCNSKKGVKA</sequence>
<evidence type="ECO:0000313" key="2">
    <source>
        <dbReference type="EMBL" id="UXC20031.1"/>
    </source>
</evidence>
<proteinExistence type="predicted"/>
<dbReference type="SMART" id="SM00507">
    <property type="entry name" value="HNHc"/>
    <property type="match status" value="1"/>
</dbReference>
<evidence type="ECO:0000313" key="3">
    <source>
        <dbReference type="Proteomes" id="UP001058290"/>
    </source>
</evidence>
<name>A0ABY6A304_9BURK</name>
<dbReference type="Proteomes" id="UP001058290">
    <property type="component" value="Chromosome"/>
</dbReference>
<gene>
    <name evidence="2" type="ORF">N4T19_07965</name>
</gene>
<dbReference type="InterPro" id="IPR052892">
    <property type="entry name" value="NA-targeting_endonuclease"/>
</dbReference>
<dbReference type="InterPro" id="IPR002711">
    <property type="entry name" value="HNH"/>
</dbReference>
<keyword evidence="2" id="KW-0540">Nuclease</keyword>
<organism evidence="2 3">
    <name type="scientific">Comamonas squillarum</name>
    <dbReference type="NCBI Taxonomy" id="2977320"/>
    <lineage>
        <taxon>Bacteria</taxon>
        <taxon>Pseudomonadati</taxon>
        <taxon>Pseudomonadota</taxon>
        <taxon>Betaproteobacteria</taxon>
        <taxon>Burkholderiales</taxon>
        <taxon>Comamonadaceae</taxon>
        <taxon>Comamonas</taxon>
    </lineage>
</organism>
<feature type="domain" description="HNH nuclease" evidence="1">
    <location>
        <begin position="90"/>
        <end position="140"/>
    </location>
</feature>
<dbReference type="PANTHER" id="PTHR33877:SF2">
    <property type="entry name" value="OS07G0170200 PROTEIN"/>
    <property type="match status" value="1"/>
</dbReference>
<keyword evidence="3" id="KW-1185">Reference proteome</keyword>
<keyword evidence="2" id="KW-0255">Endonuclease</keyword>
<protein>
    <submittedName>
        <fullName evidence="2">HNH endonuclease</fullName>
    </submittedName>
</protein>
<keyword evidence="2" id="KW-0378">Hydrolase</keyword>
<accession>A0ABY6A304</accession>
<dbReference type="InterPro" id="IPR003615">
    <property type="entry name" value="HNH_nuc"/>
</dbReference>
<dbReference type="PANTHER" id="PTHR33877">
    <property type="entry name" value="SLL1193 PROTEIN"/>
    <property type="match status" value="1"/>
</dbReference>
<reference evidence="2" key="1">
    <citation type="submission" date="2022-09" db="EMBL/GenBank/DDBJ databases">
        <title>Bacterial diversity in gut of crayfish and pufferfish.</title>
        <authorList>
            <person name="Huang Y."/>
        </authorList>
    </citation>
    <scope>NUCLEOTIDE SEQUENCE</scope>
    <source>
        <strain evidence="2">PR12</strain>
    </source>
</reference>
<evidence type="ECO:0000259" key="1">
    <source>
        <dbReference type="SMART" id="SM00507"/>
    </source>
</evidence>